<keyword evidence="1 5" id="KW-0963">Cytoplasm</keyword>
<keyword evidence="3 5" id="KW-0810">Translation regulation</keyword>
<dbReference type="InterPro" id="IPR003775">
    <property type="entry name" value="Flagellar_assembly_factor_FliW"/>
</dbReference>
<dbReference type="SUPFAM" id="SSF141457">
    <property type="entry name" value="BH3618-like"/>
    <property type="match status" value="1"/>
</dbReference>
<comment type="similarity">
    <text evidence="5">Belongs to the FliW family.</text>
</comment>
<dbReference type="RefSeq" id="WP_073018611.1">
    <property type="nucleotide sequence ID" value="NZ_FQXU01000005.1"/>
</dbReference>
<dbReference type="HAMAP" id="MF_01185">
    <property type="entry name" value="FliW"/>
    <property type="match status" value="1"/>
</dbReference>
<dbReference type="Gene3D" id="2.30.290.10">
    <property type="entry name" value="BH3618-like"/>
    <property type="match status" value="1"/>
</dbReference>
<dbReference type="EMBL" id="FQXU01000005">
    <property type="protein sequence ID" value="SHI04835.1"/>
    <property type="molecule type" value="Genomic_DNA"/>
</dbReference>
<dbReference type="AlphaFoldDB" id="A0A1M5XYD4"/>
<keyword evidence="6" id="KW-0966">Cell projection</keyword>
<dbReference type="Proteomes" id="UP000184241">
    <property type="component" value="Unassembled WGS sequence"/>
</dbReference>
<proteinExistence type="inferred from homology"/>
<gene>
    <name evidence="5" type="primary">fliW</name>
    <name evidence="6" type="ORF">SAMN02745941_01725</name>
</gene>
<accession>A0A1M5XYD4</accession>
<dbReference type="GO" id="GO:0006417">
    <property type="term" value="P:regulation of translation"/>
    <property type="evidence" value="ECO:0007669"/>
    <property type="project" value="UniProtKB-KW"/>
</dbReference>
<name>A0A1M5XYD4_9CLOT</name>
<dbReference type="PANTHER" id="PTHR39190">
    <property type="entry name" value="FLAGELLAR ASSEMBLY FACTOR FLIW"/>
    <property type="match status" value="1"/>
</dbReference>
<comment type="function">
    <text evidence="5">Acts as an anti-CsrA protein, binds CsrA and prevents it from repressing translation of its target genes, one of which is flagellin. Binds to flagellin and participates in the assembly of the flagellum.</text>
</comment>
<dbReference type="GO" id="GO:0044780">
    <property type="term" value="P:bacterial-type flagellum assembly"/>
    <property type="evidence" value="ECO:0007669"/>
    <property type="project" value="UniProtKB-UniRule"/>
</dbReference>
<comment type="subunit">
    <text evidence="5">Interacts with translational regulator CsrA and flagellin(s).</text>
</comment>
<dbReference type="Pfam" id="PF02623">
    <property type="entry name" value="FliW"/>
    <property type="match status" value="1"/>
</dbReference>
<keyword evidence="2 5" id="KW-1005">Bacterial flagellum biogenesis</keyword>
<keyword evidence="6" id="KW-0969">Cilium</keyword>
<sequence length="141" mass="16272">MELKTKQHGTFTYNEEEVITFKKGIMGLENLKKFIIADIKENPVFKILQSIEDEAVGIVIISPFEVKNNYEIELKDDLIEKLSISSPKDVMLYNTVTLNSDVHKITVNLKAPIVINMDKKLGEQIIIDKEEYKIKHPLIER</sequence>
<dbReference type="NCBIfam" id="NF009793">
    <property type="entry name" value="PRK13285.1-1"/>
    <property type="match status" value="1"/>
</dbReference>
<evidence type="ECO:0000256" key="2">
    <source>
        <dbReference type="ARBA" id="ARBA00022795"/>
    </source>
</evidence>
<evidence type="ECO:0000256" key="5">
    <source>
        <dbReference type="HAMAP-Rule" id="MF_01185"/>
    </source>
</evidence>
<evidence type="ECO:0000313" key="6">
    <source>
        <dbReference type="EMBL" id="SHI04835.1"/>
    </source>
</evidence>
<evidence type="ECO:0000256" key="3">
    <source>
        <dbReference type="ARBA" id="ARBA00022845"/>
    </source>
</evidence>
<dbReference type="InterPro" id="IPR024046">
    <property type="entry name" value="Flagellar_assmbl_FliW_dom_sf"/>
</dbReference>
<keyword evidence="4 5" id="KW-0143">Chaperone</keyword>
<organism evidence="6 7">
    <name type="scientific">Clostridium intestinale DSM 6191</name>
    <dbReference type="NCBI Taxonomy" id="1121320"/>
    <lineage>
        <taxon>Bacteria</taxon>
        <taxon>Bacillati</taxon>
        <taxon>Bacillota</taxon>
        <taxon>Clostridia</taxon>
        <taxon>Eubacteriales</taxon>
        <taxon>Clostridiaceae</taxon>
        <taxon>Clostridium</taxon>
    </lineage>
</organism>
<protein>
    <recommendedName>
        <fullName evidence="5">Flagellar assembly factor FliW</fullName>
    </recommendedName>
</protein>
<evidence type="ECO:0000256" key="1">
    <source>
        <dbReference type="ARBA" id="ARBA00022490"/>
    </source>
</evidence>
<dbReference type="PANTHER" id="PTHR39190:SF1">
    <property type="entry name" value="FLAGELLAR ASSEMBLY FACTOR FLIW"/>
    <property type="match status" value="1"/>
</dbReference>
<dbReference type="GO" id="GO:0005737">
    <property type="term" value="C:cytoplasm"/>
    <property type="evidence" value="ECO:0007669"/>
    <property type="project" value="UniProtKB-SubCell"/>
</dbReference>
<reference evidence="6 7" key="1">
    <citation type="submission" date="2016-11" db="EMBL/GenBank/DDBJ databases">
        <authorList>
            <person name="Jaros S."/>
            <person name="Januszkiewicz K."/>
            <person name="Wedrychowicz H."/>
        </authorList>
    </citation>
    <scope>NUCLEOTIDE SEQUENCE [LARGE SCALE GENOMIC DNA]</scope>
    <source>
        <strain evidence="6 7">DSM 6191</strain>
    </source>
</reference>
<evidence type="ECO:0000313" key="7">
    <source>
        <dbReference type="Proteomes" id="UP000184241"/>
    </source>
</evidence>
<evidence type="ECO:0000256" key="4">
    <source>
        <dbReference type="ARBA" id="ARBA00023186"/>
    </source>
</evidence>
<keyword evidence="6" id="KW-0282">Flagellum</keyword>
<comment type="subcellular location">
    <subcellularLocation>
        <location evidence="5">Cytoplasm</location>
    </subcellularLocation>
</comment>